<dbReference type="PROSITE" id="PS50103">
    <property type="entry name" value="ZF_C3H1"/>
    <property type="match status" value="1"/>
</dbReference>
<dbReference type="GO" id="GO:0008270">
    <property type="term" value="F:zinc ion binding"/>
    <property type="evidence" value="ECO:0007669"/>
    <property type="project" value="UniProtKB-KW"/>
</dbReference>
<feature type="compositionally biased region" description="Basic and acidic residues" evidence="5">
    <location>
        <begin position="368"/>
        <end position="377"/>
    </location>
</feature>
<comment type="caution">
    <text evidence="7">The sequence shown here is derived from an EMBL/GenBank/DDBJ whole genome shotgun (WGS) entry which is preliminary data.</text>
</comment>
<dbReference type="OrthoDB" id="252092at2759"/>
<dbReference type="EMBL" id="MKKU01001304">
    <property type="protein sequence ID" value="RNE96193.1"/>
    <property type="molecule type" value="Genomic_DNA"/>
</dbReference>
<accession>A0A3R7K9C4</accession>
<dbReference type="Gene3D" id="4.10.1000.10">
    <property type="entry name" value="Zinc finger, CCCH-type"/>
    <property type="match status" value="1"/>
</dbReference>
<evidence type="ECO:0000256" key="3">
    <source>
        <dbReference type="ARBA" id="ARBA00022833"/>
    </source>
</evidence>
<keyword evidence="1 4" id="KW-0479">Metal-binding</keyword>
<gene>
    <name evidence="7" type="ORF">Tco025E_09786</name>
</gene>
<keyword evidence="3 4" id="KW-0862">Zinc</keyword>
<keyword evidence="8" id="KW-1185">Reference proteome</keyword>
<feature type="domain" description="C3H1-type" evidence="6">
    <location>
        <begin position="14"/>
        <end position="42"/>
    </location>
</feature>
<evidence type="ECO:0000256" key="4">
    <source>
        <dbReference type="PROSITE-ProRule" id="PRU00723"/>
    </source>
</evidence>
<dbReference type="RefSeq" id="XP_029223274.1">
    <property type="nucleotide sequence ID" value="XM_029376593.1"/>
</dbReference>
<dbReference type="InterPro" id="IPR036855">
    <property type="entry name" value="Znf_CCCH_sf"/>
</dbReference>
<sequence length="410" mass="44120">MGRNRKRGIVKSSKFKTSICTFHINPTGCPFGDRCAFAHGAEELRSEVENTKKKNNRRYTTLNSDAGSGNELVARCGGVALSCGETQLFGIASKETSLSMRSKRRDFTEVVSWGDFALKGTISAPAKPEKGNAATKNFASVNNAAKKRNFMPQTEVCREMCSKNQCCTDINKHGKSKIVGTQETKASASGEIYSTSNSLFPSSMGKMDGLTQYPYLPPGALLLPYLGTIPNFGSTPSSHPGAAYVMCVAADGSQGNSVPCLLPLTTSSVTEMKDLITLTDTSFIPYVALPEANCSNNVTDGGNQHDYPSSASNTVFPRMMPVPLTSFSRIIPTNTFPLYKGQERPNVSGVGTCSSSMPKRGFFGNDKNNNKDDDADSKKDCIISLSSHVSAMKTNVDDETMGFTGVPEWN</sequence>
<reference evidence="7 8" key="1">
    <citation type="journal article" date="2018" name="BMC Genomics">
        <title>Genomic comparison of Trypanosoma conorhini and Trypanosoma rangeli to Trypanosoma cruzi strains of high and low virulence.</title>
        <authorList>
            <person name="Bradwell K.R."/>
            <person name="Koparde V.N."/>
            <person name="Matveyev A.V."/>
            <person name="Serrano M.G."/>
            <person name="Alves J.M."/>
            <person name="Parikh H."/>
            <person name="Huang B."/>
            <person name="Lee V."/>
            <person name="Espinosa-Alvarez O."/>
            <person name="Ortiz P.A."/>
            <person name="Costa-Martins A.G."/>
            <person name="Teixeira M.M."/>
            <person name="Buck G.A."/>
        </authorList>
    </citation>
    <scope>NUCLEOTIDE SEQUENCE [LARGE SCALE GENOMIC DNA]</scope>
    <source>
        <strain evidence="7 8">025E</strain>
    </source>
</reference>
<dbReference type="InterPro" id="IPR000571">
    <property type="entry name" value="Znf_CCCH"/>
</dbReference>
<keyword evidence="2 4" id="KW-0863">Zinc-finger</keyword>
<dbReference type="SUPFAM" id="SSF90229">
    <property type="entry name" value="CCCH zinc finger"/>
    <property type="match status" value="1"/>
</dbReference>
<feature type="region of interest" description="Disordered" evidence="5">
    <location>
        <begin position="358"/>
        <end position="377"/>
    </location>
</feature>
<dbReference type="GeneID" id="40323397"/>
<proteinExistence type="predicted"/>
<dbReference type="Proteomes" id="UP000284403">
    <property type="component" value="Unassembled WGS sequence"/>
</dbReference>
<evidence type="ECO:0000256" key="2">
    <source>
        <dbReference type="ARBA" id="ARBA00022771"/>
    </source>
</evidence>
<evidence type="ECO:0000313" key="8">
    <source>
        <dbReference type="Proteomes" id="UP000284403"/>
    </source>
</evidence>
<name>A0A3R7K9C4_9TRYP</name>
<organism evidence="7 8">
    <name type="scientific">Trypanosoma conorhini</name>
    <dbReference type="NCBI Taxonomy" id="83891"/>
    <lineage>
        <taxon>Eukaryota</taxon>
        <taxon>Discoba</taxon>
        <taxon>Euglenozoa</taxon>
        <taxon>Kinetoplastea</taxon>
        <taxon>Metakinetoplastina</taxon>
        <taxon>Trypanosomatida</taxon>
        <taxon>Trypanosomatidae</taxon>
        <taxon>Trypanosoma</taxon>
    </lineage>
</organism>
<protein>
    <recommendedName>
        <fullName evidence="6">C3H1-type domain-containing protein</fullName>
    </recommendedName>
</protein>
<evidence type="ECO:0000313" key="7">
    <source>
        <dbReference type="EMBL" id="RNE96193.1"/>
    </source>
</evidence>
<evidence type="ECO:0000256" key="5">
    <source>
        <dbReference type="SAM" id="MobiDB-lite"/>
    </source>
</evidence>
<feature type="zinc finger region" description="C3H1-type" evidence="4">
    <location>
        <begin position="14"/>
        <end position="42"/>
    </location>
</feature>
<dbReference type="AlphaFoldDB" id="A0A3R7K9C4"/>
<evidence type="ECO:0000259" key="6">
    <source>
        <dbReference type="PROSITE" id="PS50103"/>
    </source>
</evidence>
<evidence type="ECO:0000256" key="1">
    <source>
        <dbReference type="ARBA" id="ARBA00022723"/>
    </source>
</evidence>